<accession>A0ABR3WFS6</accession>
<dbReference type="Gene3D" id="1.10.1280.10">
    <property type="entry name" value="Di-copper center containing domain from catechol oxidase"/>
    <property type="match status" value="1"/>
</dbReference>
<reference evidence="6 7" key="1">
    <citation type="journal article" date="2024" name="IMA Fungus">
        <title>IMA Genome - F19 : A genome assembly and annotation guide to empower mycologists, including annotated draft genome sequences of Ceratocystis pirilliformis, Diaporthe australafricana, Fusarium ophioides, Paecilomyces lecythidis, and Sporothrix stenoceras.</title>
        <authorList>
            <person name="Aylward J."/>
            <person name="Wilson A.M."/>
            <person name="Visagie C.M."/>
            <person name="Spraker J."/>
            <person name="Barnes I."/>
            <person name="Buitendag C."/>
            <person name="Ceriani C."/>
            <person name="Del Mar Angel L."/>
            <person name="du Plessis D."/>
            <person name="Fuchs T."/>
            <person name="Gasser K."/>
            <person name="Kramer D."/>
            <person name="Li W."/>
            <person name="Munsamy K."/>
            <person name="Piso A."/>
            <person name="Price J.L."/>
            <person name="Sonnekus B."/>
            <person name="Thomas C."/>
            <person name="van der Nest A."/>
            <person name="van Dijk A."/>
            <person name="van Heerden A."/>
            <person name="van Vuuren N."/>
            <person name="Yilmaz N."/>
            <person name="Duong T.A."/>
            <person name="van der Merwe N.A."/>
            <person name="Wingfield M.J."/>
            <person name="Wingfield B.D."/>
        </authorList>
    </citation>
    <scope>NUCLEOTIDE SEQUENCE [LARGE SCALE GENOMIC DNA]</scope>
    <source>
        <strain evidence="6 7">CMW 18300</strain>
    </source>
</reference>
<dbReference type="Pfam" id="PF00264">
    <property type="entry name" value="Tyrosinase"/>
    <property type="match status" value="1"/>
</dbReference>
<evidence type="ECO:0000259" key="4">
    <source>
        <dbReference type="PROSITE" id="PS00497"/>
    </source>
</evidence>
<dbReference type="InterPro" id="IPR008922">
    <property type="entry name" value="Di-copper_centre_dom_sf"/>
</dbReference>
<dbReference type="InterPro" id="IPR050316">
    <property type="entry name" value="Tyrosinase/Hemocyanin"/>
</dbReference>
<feature type="chain" id="PRO_5047443859" description="Tyrosinase copper-binding domain-containing protein" evidence="3">
    <location>
        <begin position="16"/>
        <end position="349"/>
    </location>
</feature>
<evidence type="ECO:0000256" key="1">
    <source>
        <dbReference type="ARBA" id="ARBA00022723"/>
    </source>
</evidence>
<dbReference type="PANTHER" id="PTHR11474">
    <property type="entry name" value="TYROSINASE FAMILY MEMBER"/>
    <property type="match status" value="1"/>
</dbReference>
<dbReference type="PRINTS" id="PR00092">
    <property type="entry name" value="TYROSINASE"/>
</dbReference>
<evidence type="ECO:0000256" key="3">
    <source>
        <dbReference type="SAM" id="SignalP"/>
    </source>
</evidence>
<dbReference type="PROSITE" id="PS00497">
    <property type="entry name" value="TYROSINASE_1"/>
    <property type="match status" value="1"/>
</dbReference>
<keyword evidence="7" id="KW-1185">Reference proteome</keyword>
<organism evidence="6 7">
    <name type="scientific">Diaporthe australafricana</name>
    <dbReference type="NCBI Taxonomy" id="127596"/>
    <lineage>
        <taxon>Eukaryota</taxon>
        <taxon>Fungi</taxon>
        <taxon>Dikarya</taxon>
        <taxon>Ascomycota</taxon>
        <taxon>Pezizomycotina</taxon>
        <taxon>Sordariomycetes</taxon>
        <taxon>Sordariomycetidae</taxon>
        <taxon>Diaporthales</taxon>
        <taxon>Diaporthaceae</taxon>
        <taxon>Diaporthe</taxon>
    </lineage>
</organism>
<dbReference type="PROSITE" id="PS00498">
    <property type="entry name" value="TYROSINASE_2"/>
    <property type="match status" value="1"/>
</dbReference>
<name>A0ABR3WFS6_9PEZI</name>
<protein>
    <recommendedName>
        <fullName evidence="4 5">Tyrosinase copper-binding domain-containing protein</fullName>
    </recommendedName>
</protein>
<dbReference type="SUPFAM" id="SSF48056">
    <property type="entry name" value="Di-copper centre-containing domain"/>
    <property type="match status" value="1"/>
</dbReference>
<feature type="domain" description="Tyrosinase copper-binding" evidence="4">
    <location>
        <begin position="87"/>
        <end position="104"/>
    </location>
</feature>
<keyword evidence="1" id="KW-0479">Metal-binding</keyword>
<keyword evidence="3" id="KW-0732">Signal</keyword>
<comment type="caution">
    <text evidence="6">The sequence shown here is derived from an EMBL/GenBank/DDBJ whole genome shotgun (WGS) entry which is preliminary data.</text>
</comment>
<dbReference type="PANTHER" id="PTHR11474:SF125">
    <property type="entry name" value="N-ACETYL-6-HYDROXYTRYPTOPHAN OXIDASE IVOB-RELATED"/>
    <property type="match status" value="1"/>
</dbReference>
<gene>
    <name evidence="6" type="ORF">Daus18300_009046</name>
</gene>
<feature type="signal peptide" evidence="3">
    <location>
        <begin position="1"/>
        <end position="15"/>
    </location>
</feature>
<proteinExistence type="predicted"/>
<dbReference type="EMBL" id="JAWRVE010000089">
    <property type="protein sequence ID" value="KAL1860703.1"/>
    <property type="molecule type" value="Genomic_DNA"/>
</dbReference>
<keyword evidence="2" id="KW-0560">Oxidoreductase</keyword>
<feature type="domain" description="Tyrosinase copper-binding" evidence="5">
    <location>
        <begin position="272"/>
        <end position="283"/>
    </location>
</feature>
<evidence type="ECO:0000313" key="7">
    <source>
        <dbReference type="Proteomes" id="UP001583177"/>
    </source>
</evidence>
<sequence>MQLLSLAILLPRLLAHPLDHIRRDDTCNAQTAAVRKEWGSLTPFERLNYISAVHCAQSTPSQLNLAASKSRYDDFAATHIQLTRSVHSNGVFFHWHRHFVYLWETFLREECGYSGYQPYWNWALWPKLASSPLFDGSVTSLGGDGEPIPDRPPTVIGSSLVLPPGSGGGCVMNGPFVNMTVTMGPFKFSDQITGLPSNWSDYNPRCLQRDLNDIGYQFTNQTVIDLALAQPEIGALTEFVNSGVRGEQMGPHGGGHFAVGPLLFDTFASPFDPAFFVHHAMMDKLWLDWQKIDFAEREFQYNGTSTVFNGNSTPPVTNDTDMFFNSIGASIKVKDVVDVQSGPYCYRYE</sequence>
<evidence type="ECO:0000256" key="2">
    <source>
        <dbReference type="ARBA" id="ARBA00023002"/>
    </source>
</evidence>
<dbReference type="InterPro" id="IPR002227">
    <property type="entry name" value="Tyrosinase_Cu-bd"/>
</dbReference>
<dbReference type="Proteomes" id="UP001583177">
    <property type="component" value="Unassembled WGS sequence"/>
</dbReference>
<evidence type="ECO:0000259" key="5">
    <source>
        <dbReference type="PROSITE" id="PS00498"/>
    </source>
</evidence>
<evidence type="ECO:0000313" key="6">
    <source>
        <dbReference type="EMBL" id="KAL1860703.1"/>
    </source>
</evidence>